<evidence type="ECO:0000313" key="2">
    <source>
        <dbReference type="Proteomes" id="UP001595975"/>
    </source>
</evidence>
<name>A0ABW0WVR8_9ACTN</name>
<gene>
    <name evidence="1" type="ORF">ACFP3U_01355</name>
</gene>
<evidence type="ECO:0000313" key="1">
    <source>
        <dbReference type="EMBL" id="MFC5661623.1"/>
    </source>
</evidence>
<accession>A0ABW0WVR8</accession>
<dbReference type="Proteomes" id="UP001595975">
    <property type="component" value="Unassembled WGS sequence"/>
</dbReference>
<dbReference type="EMBL" id="JBHSOF010000001">
    <property type="protein sequence ID" value="MFC5661623.1"/>
    <property type="molecule type" value="Genomic_DNA"/>
</dbReference>
<reference evidence="2" key="1">
    <citation type="journal article" date="2019" name="Int. J. Syst. Evol. Microbiol.">
        <title>The Global Catalogue of Microorganisms (GCM) 10K type strain sequencing project: providing services to taxonomists for standard genome sequencing and annotation.</title>
        <authorList>
            <consortium name="The Broad Institute Genomics Platform"/>
            <consortium name="The Broad Institute Genome Sequencing Center for Infectious Disease"/>
            <person name="Wu L."/>
            <person name="Ma J."/>
        </authorList>
    </citation>
    <scope>NUCLEOTIDE SEQUENCE [LARGE SCALE GENOMIC DNA]</scope>
    <source>
        <strain evidence="2">CGMCC 4.1437</strain>
    </source>
</reference>
<comment type="caution">
    <text evidence="1">The sequence shown here is derived from an EMBL/GenBank/DDBJ whole genome shotgun (WGS) entry which is preliminary data.</text>
</comment>
<proteinExistence type="predicted"/>
<dbReference type="RefSeq" id="WP_380223184.1">
    <property type="nucleotide sequence ID" value="NZ_JBHSOF010000001.1"/>
</dbReference>
<sequence>MSAETIVHRLVDAFFTHCHECGEPRDANCHPRAHWRLYLDLDAETVTRMRHWALDPASPVGTDTERTVLLHWLDAQEV</sequence>
<keyword evidence="2" id="KW-1185">Reference proteome</keyword>
<organism evidence="1 2">
    <name type="scientific">Kitasatospora misakiensis</name>
    <dbReference type="NCBI Taxonomy" id="67330"/>
    <lineage>
        <taxon>Bacteria</taxon>
        <taxon>Bacillati</taxon>
        <taxon>Actinomycetota</taxon>
        <taxon>Actinomycetes</taxon>
        <taxon>Kitasatosporales</taxon>
        <taxon>Streptomycetaceae</taxon>
        <taxon>Kitasatospora</taxon>
    </lineage>
</organism>
<protein>
    <submittedName>
        <fullName evidence="1">Uncharacterized protein</fullName>
    </submittedName>
</protein>